<dbReference type="RefSeq" id="WP_289269190.1">
    <property type="nucleotide sequence ID" value="NZ_OX365700.1"/>
</dbReference>
<dbReference type="Pfam" id="PF02597">
    <property type="entry name" value="ThiS"/>
    <property type="match status" value="1"/>
</dbReference>
<gene>
    <name evidence="1" type="ORF">DNFV4_02898</name>
</gene>
<dbReference type="SUPFAM" id="SSF54285">
    <property type="entry name" value="MoaD/ThiS"/>
    <property type="match status" value="1"/>
</dbReference>
<dbReference type="InterPro" id="IPR012675">
    <property type="entry name" value="Beta-grasp_dom_sf"/>
</dbReference>
<evidence type="ECO:0000313" key="2">
    <source>
        <dbReference type="Proteomes" id="UP001179121"/>
    </source>
</evidence>
<protein>
    <submittedName>
        <fullName evidence="1">MoaD/ThiS family protein</fullName>
    </submittedName>
</protein>
<organism evidence="1 2">
    <name type="scientific">Nitrospira tepida</name>
    <dbReference type="NCBI Taxonomy" id="2973512"/>
    <lineage>
        <taxon>Bacteria</taxon>
        <taxon>Pseudomonadati</taxon>
        <taxon>Nitrospirota</taxon>
        <taxon>Nitrospiria</taxon>
        <taxon>Nitrospirales</taxon>
        <taxon>Nitrospiraceae</taxon>
        <taxon>Nitrospira</taxon>
    </lineage>
</organism>
<reference evidence="1" key="1">
    <citation type="submission" date="2022-10" db="EMBL/GenBank/DDBJ databases">
        <authorList>
            <person name="Koch H."/>
        </authorList>
    </citation>
    <scope>NUCLEOTIDE SEQUENCE</scope>
    <source>
        <strain evidence="1">DNF</strain>
    </source>
</reference>
<name>A0AA86N0G1_9BACT</name>
<dbReference type="Proteomes" id="UP001179121">
    <property type="component" value="Chromosome"/>
</dbReference>
<dbReference type="KEGG" id="nti:DNFV4_02898"/>
<dbReference type="EMBL" id="OX365700">
    <property type="protein sequence ID" value="CAI4032468.1"/>
    <property type="molecule type" value="Genomic_DNA"/>
</dbReference>
<dbReference type="AlphaFoldDB" id="A0AA86N0G1"/>
<proteinExistence type="predicted"/>
<dbReference type="Gene3D" id="3.10.20.30">
    <property type="match status" value="1"/>
</dbReference>
<accession>A0AA86N0G1</accession>
<dbReference type="InterPro" id="IPR016155">
    <property type="entry name" value="Mopterin_synth/thiamin_S_b"/>
</dbReference>
<dbReference type="InterPro" id="IPR003749">
    <property type="entry name" value="ThiS/MoaD-like"/>
</dbReference>
<keyword evidence="2" id="KW-1185">Reference proteome</keyword>
<sequence>MIRISIIGPALHQLVQEPEMELELTAPMTVKSLMEAYPAQLGPLSPLLENAGLLITVNRKIGTADTIVKDGDAVKFTHQAVFSYDGARWHNP</sequence>
<evidence type="ECO:0000313" key="1">
    <source>
        <dbReference type="EMBL" id="CAI4032468.1"/>
    </source>
</evidence>